<name>A0A0J9FKP9_SPHYA</name>
<dbReference type="RefSeq" id="WP_048939036.1">
    <property type="nucleotide sequence ID" value="NZ_CALUBW010000052.1"/>
</dbReference>
<dbReference type="EMBL" id="CP020925">
    <property type="protein sequence ID" value="ATP20388.1"/>
    <property type="molecule type" value="Genomic_DNA"/>
</dbReference>
<evidence type="ECO:0000313" key="3">
    <source>
        <dbReference type="Proteomes" id="UP000037029"/>
    </source>
</evidence>
<accession>A0A0J9FKP9</accession>
<dbReference type="Proteomes" id="UP000037029">
    <property type="component" value="Chromosome"/>
</dbReference>
<reference evidence="2" key="2">
    <citation type="submission" date="2022-09" db="EMBL/GenBank/DDBJ databases">
        <title>Intensive care unit water sources are persistently colonized with multi-drug resistant bacteria and are the site of extensive horizontal gene transfer of antibiotic resistance genes.</title>
        <authorList>
            <person name="Diorio-Toth L."/>
        </authorList>
    </citation>
    <scope>NUCLEOTIDE SEQUENCE</scope>
    <source>
        <strain evidence="2">GD03659</strain>
    </source>
</reference>
<dbReference type="AlphaFoldDB" id="A0A0J9FKP9"/>
<evidence type="ECO:0000313" key="1">
    <source>
        <dbReference type="EMBL" id="ATP20388.1"/>
    </source>
</evidence>
<gene>
    <name evidence="1" type="ORF">BV87_19740</name>
    <name evidence="2" type="ORF">N5J77_02015</name>
</gene>
<reference evidence="1 3" key="1">
    <citation type="submission" date="2017-04" db="EMBL/GenBank/DDBJ databases">
        <title>Characterization, genome and methylation analysis of a phthalic acid esters degrading strain Sphingobium yanoikuyae SHJ.</title>
        <authorList>
            <person name="Feng L."/>
        </authorList>
    </citation>
    <scope>NUCLEOTIDE SEQUENCE [LARGE SCALE GENOMIC DNA]</scope>
    <source>
        <strain evidence="1 3">SHJ</strain>
    </source>
</reference>
<dbReference type="Proteomes" id="UP001162318">
    <property type="component" value="Unassembled WGS sequence"/>
</dbReference>
<protein>
    <submittedName>
        <fullName evidence="1">Uncharacterized protein</fullName>
    </submittedName>
</protein>
<dbReference type="EMBL" id="JAOCKX010000002">
    <property type="protein sequence ID" value="MDH2129884.1"/>
    <property type="molecule type" value="Genomic_DNA"/>
</dbReference>
<evidence type="ECO:0000313" key="2">
    <source>
        <dbReference type="EMBL" id="MDH2129884.1"/>
    </source>
</evidence>
<organism evidence="1 3">
    <name type="scientific">Sphingobium yanoikuyae</name>
    <name type="common">Sphingomonas yanoikuyae</name>
    <dbReference type="NCBI Taxonomy" id="13690"/>
    <lineage>
        <taxon>Bacteria</taxon>
        <taxon>Pseudomonadati</taxon>
        <taxon>Pseudomonadota</taxon>
        <taxon>Alphaproteobacteria</taxon>
        <taxon>Sphingomonadales</taxon>
        <taxon>Sphingomonadaceae</taxon>
        <taxon>Sphingobium</taxon>
    </lineage>
</organism>
<sequence length="79" mass="8668">MALSADEIAQIGVRLAAYQAAELAVLRNQSYRMEDGRELTRASLKEIRAGIESLRSELANAIGNPIVRGRMRRGTVVGR</sequence>
<proteinExistence type="predicted"/>